<dbReference type="InterPro" id="IPR001214">
    <property type="entry name" value="SET_dom"/>
</dbReference>
<keyword evidence="3" id="KW-1185">Reference proteome</keyword>
<dbReference type="SUPFAM" id="SSF82199">
    <property type="entry name" value="SET domain"/>
    <property type="match status" value="1"/>
</dbReference>
<feature type="domain" description="SET" evidence="1">
    <location>
        <begin position="62"/>
        <end position="222"/>
    </location>
</feature>
<dbReference type="OrthoDB" id="5792673at2759"/>
<dbReference type="Pfam" id="PF00856">
    <property type="entry name" value="SET"/>
    <property type="match status" value="1"/>
</dbReference>
<dbReference type="EMBL" id="CAJVRL010000050">
    <property type="protein sequence ID" value="CAG8953460.1"/>
    <property type="molecule type" value="Genomic_DNA"/>
</dbReference>
<gene>
    <name evidence="2" type="ORF">HYFRA_00010210</name>
</gene>
<protein>
    <recommendedName>
        <fullName evidence="1">SET domain-containing protein</fullName>
    </recommendedName>
</protein>
<reference evidence="2" key="1">
    <citation type="submission" date="2021-07" db="EMBL/GenBank/DDBJ databases">
        <authorList>
            <person name="Durling M."/>
        </authorList>
    </citation>
    <scope>NUCLEOTIDE SEQUENCE</scope>
</reference>
<dbReference type="Proteomes" id="UP000696280">
    <property type="component" value="Unassembled WGS sequence"/>
</dbReference>
<evidence type="ECO:0000259" key="1">
    <source>
        <dbReference type="PROSITE" id="PS50280"/>
    </source>
</evidence>
<organism evidence="2 3">
    <name type="scientific">Hymenoscyphus fraxineus</name>
    <dbReference type="NCBI Taxonomy" id="746836"/>
    <lineage>
        <taxon>Eukaryota</taxon>
        <taxon>Fungi</taxon>
        <taxon>Dikarya</taxon>
        <taxon>Ascomycota</taxon>
        <taxon>Pezizomycotina</taxon>
        <taxon>Leotiomycetes</taxon>
        <taxon>Helotiales</taxon>
        <taxon>Helotiaceae</taxon>
        <taxon>Hymenoscyphus</taxon>
    </lineage>
</organism>
<dbReference type="AlphaFoldDB" id="A0A9N9KWL6"/>
<evidence type="ECO:0000313" key="2">
    <source>
        <dbReference type="EMBL" id="CAG8953460.1"/>
    </source>
</evidence>
<sequence length="234" mass="25265">MPSQSNTRGSKPKNWPPEIPFLTAPIYSKTLQKPHLTSLKTKNTTDPTIPTISTAKGPCSFVKITPISTPSHPAHGQSGLFATADLKPGTFILQYMGEIHVTLSPISSPAESNSNSNSGLDQTPDPACKNINIEIIDPHANSNYDLSLDRESGIGIDADKCGTEARFINDYRGVAAAPNAEFREIWDGNRKERGMGVFVLGEGKGRKGKGVRKGEEILVSYGRGFWGARREEGG</sequence>
<dbReference type="PROSITE" id="PS50280">
    <property type="entry name" value="SET"/>
    <property type="match status" value="1"/>
</dbReference>
<proteinExistence type="predicted"/>
<name>A0A9N9KWL6_9HELO</name>
<comment type="caution">
    <text evidence="2">The sequence shown here is derived from an EMBL/GenBank/DDBJ whole genome shotgun (WGS) entry which is preliminary data.</text>
</comment>
<evidence type="ECO:0000313" key="3">
    <source>
        <dbReference type="Proteomes" id="UP000696280"/>
    </source>
</evidence>
<dbReference type="InterPro" id="IPR046341">
    <property type="entry name" value="SET_dom_sf"/>
</dbReference>
<dbReference type="Gene3D" id="2.170.270.10">
    <property type="entry name" value="SET domain"/>
    <property type="match status" value="1"/>
</dbReference>
<accession>A0A9N9KWL6</accession>